<comment type="caution">
    <text evidence="13">The sequence shown here is derived from an EMBL/GenBank/DDBJ whole genome shotgun (WGS) entry which is preliminary data.</text>
</comment>
<feature type="binding site" description="covalent" evidence="10">
    <location>
        <position position="147"/>
    </location>
    <ligand>
        <name>heme</name>
        <dbReference type="ChEBI" id="CHEBI:30413"/>
        <label>2</label>
    </ligand>
</feature>
<dbReference type="NCBIfam" id="NF040706">
    <property type="entry name" value="photo_cyt_PufC"/>
    <property type="match status" value="1"/>
</dbReference>
<comment type="function">
    <text evidence="1 9">The reaction center of purple bacteria contains a tightly bound cytochrome molecule which re-reduces the photo oxidized primary electron donor.</text>
</comment>
<dbReference type="RefSeq" id="WP_176273194.1">
    <property type="nucleotide sequence ID" value="NZ_JABWTA010000001.1"/>
</dbReference>
<evidence type="ECO:0000256" key="11">
    <source>
        <dbReference type="PIRSR" id="PIRSR000017-2"/>
    </source>
</evidence>
<comment type="PTM">
    <text evidence="9 10">Binds 4 heme groups per subunit.</text>
</comment>
<feature type="binding site" description="axial binding residue" evidence="11">
    <location>
        <position position="86"/>
    </location>
    <ligand>
        <name>heme</name>
        <dbReference type="ChEBI" id="CHEBI:30413"/>
        <label>1</label>
    </ligand>
    <ligandPart>
        <name>Fe</name>
        <dbReference type="ChEBI" id="CHEBI:18248"/>
    </ligandPart>
</feature>
<dbReference type="GO" id="GO:0030077">
    <property type="term" value="C:plasma membrane light-harvesting complex"/>
    <property type="evidence" value="ECO:0007669"/>
    <property type="project" value="InterPro"/>
</dbReference>
<evidence type="ECO:0000256" key="8">
    <source>
        <dbReference type="ARBA" id="ARBA00023004"/>
    </source>
</evidence>
<feature type="chain" id="PRO_5032571863" description="Photosynthetic reaction center cytochrome c subunit" evidence="12">
    <location>
        <begin position="17"/>
        <end position="351"/>
    </location>
</feature>
<feature type="binding site" description="axial binding residue" evidence="11">
    <location>
        <position position="136"/>
    </location>
    <ligand>
        <name>heme</name>
        <dbReference type="ChEBI" id="CHEBI:30413"/>
        <label>4</label>
    </ligand>
    <ligandPart>
        <name>Fe</name>
        <dbReference type="ChEBI" id="CHEBI:18248"/>
    </ligandPart>
</feature>
<feature type="binding site" description="axial binding residue" evidence="11">
    <location>
        <position position="233"/>
    </location>
    <ligand>
        <name>heme</name>
        <dbReference type="ChEBI" id="CHEBI:30413"/>
        <label>3</label>
    </ligand>
    <ligandPart>
        <name>Fe</name>
        <dbReference type="ChEBI" id="CHEBI:18248"/>
    </ligandPart>
</feature>
<proteinExistence type="predicted"/>
<evidence type="ECO:0000256" key="9">
    <source>
        <dbReference type="PIRNR" id="PIRNR000017"/>
    </source>
</evidence>
<feature type="binding site" description="covalent" evidence="10">
    <location>
        <position position="307"/>
    </location>
    <ligand>
        <name>heme</name>
        <dbReference type="ChEBI" id="CHEBI:30413"/>
        <label>4</label>
    </ligand>
</feature>
<dbReference type="InterPro" id="IPR036280">
    <property type="entry name" value="Multihaem_cyt_sf"/>
</dbReference>
<accession>A0A850H733</accession>
<organism evidence="13 14">
    <name type="scientific">Altererythrobacter lutimaris</name>
    <dbReference type="NCBI Taxonomy" id="2743979"/>
    <lineage>
        <taxon>Bacteria</taxon>
        <taxon>Pseudomonadati</taxon>
        <taxon>Pseudomonadota</taxon>
        <taxon>Alphaproteobacteria</taxon>
        <taxon>Sphingomonadales</taxon>
        <taxon>Erythrobacteraceae</taxon>
        <taxon>Altererythrobacter</taxon>
    </lineage>
</organism>
<reference evidence="13 14" key="1">
    <citation type="submission" date="2020-06" db="EMBL/GenBank/DDBJ databases">
        <title>Altererythrobacter lutimaris sp. nov., a marine bacterium isolated from a tidal flat.</title>
        <authorList>
            <person name="Kim D."/>
            <person name="Yoo Y."/>
            <person name="Kim J.-J."/>
        </authorList>
    </citation>
    <scope>NUCLEOTIDE SEQUENCE [LARGE SCALE GENOMIC DNA]</scope>
    <source>
        <strain evidence="13 14">JGD-16</strain>
    </source>
</reference>
<dbReference type="GO" id="GO:0005506">
    <property type="term" value="F:iron ion binding"/>
    <property type="evidence" value="ECO:0007669"/>
    <property type="project" value="InterPro"/>
</dbReference>
<keyword evidence="3 9" id="KW-0813">Transport</keyword>
<keyword evidence="5 9" id="KW-0349">Heme</keyword>
<evidence type="ECO:0000256" key="3">
    <source>
        <dbReference type="ARBA" id="ARBA00022448"/>
    </source>
</evidence>
<dbReference type="PROSITE" id="PS51257">
    <property type="entry name" value="PROKAR_LIPOPROTEIN"/>
    <property type="match status" value="1"/>
</dbReference>
<feature type="binding site" description="covalent" evidence="10">
    <location>
        <position position="144"/>
    </location>
    <ligand>
        <name>heme</name>
        <dbReference type="ChEBI" id="CHEBI:30413"/>
        <label>2</label>
    </ligand>
</feature>
<keyword evidence="9" id="KW-0674">Reaction center</keyword>
<feature type="binding site" description="covalent" evidence="10">
    <location>
        <position position="244"/>
    </location>
    <ligand>
        <name>heme</name>
        <dbReference type="ChEBI" id="CHEBI:30413"/>
        <label>3</label>
    </ligand>
</feature>
<feature type="binding site" description="covalent" evidence="10">
    <location>
        <position position="99"/>
    </location>
    <ligand>
        <name>heme</name>
        <dbReference type="ChEBI" id="CHEBI:30413"/>
        <label>1</label>
    </ligand>
</feature>
<dbReference type="Proteomes" id="UP000546031">
    <property type="component" value="Unassembled WGS sequence"/>
</dbReference>
<dbReference type="GO" id="GO:0009055">
    <property type="term" value="F:electron transfer activity"/>
    <property type="evidence" value="ECO:0007669"/>
    <property type="project" value="InterPro"/>
</dbReference>
<dbReference type="SUPFAM" id="SSF48695">
    <property type="entry name" value="Multiheme cytochromes"/>
    <property type="match status" value="1"/>
</dbReference>
<keyword evidence="12" id="KW-0732">Signal</keyword>
<dbReference type="Pfam" id="PF02276">
    <property type="entry name" value="CytoC_RC"/>
    <property type="match status" value="1"/>
</dbReference>
<evidence type="ECO:0000256" key="10">
    <source>
        <dbReference type="PIRSR" id="PIRSR000017-1"/>
    </source>
</evidence>
<keyword evidence="6 9" id="KW-0479">Metal-binding</keyword>
<feature type="binding site" description="covalent" evidence="10">
    <location>
        <position position="304"/>
    </location>
    <ligand>
        <name>heme</name>
        <dbReference type="ChEBI" id="CHEBI:30413"/>
        <label>4</label>
    </ligand>
</feature>
<feature type="binding site" description="covalent" evidence="10">
    <location>
        <position position="102"/>
    </location>
    <ligand>
        <name>heme</name>
        <dbReference type="ChEBI" id="CHEBI:30413"/>
        <label>1</label>
    </ligand>
</feature>
<feature type="signal peptide" evidence="12">
    <location>
        <begin position="1"/>
        <end position="16"/>
    </location>
</feature>
<evidence type="ECO:0000256" key="7">
    <source>
        <dbReference type="ARBA" id="ARBA00022982"/>
    </source>
</evidence>
<feature type="binding site" description="covalent" evidence="10">
    <location>
        <position position="247"/>
    </location>
    <ligand>
        <name>heme</name>
        <dbReference type="ChEBI" id="CHEBI:30413"/>
        <label>3</label>
    </ligand>
</feature>
<sequence>MRLSYLLAALLPFALAACEIAPKTSTQNGFRGTGMNQIYVDGTQDADEVPAPPYELPPPGEQTAGEVYENVQVLANISDEEFTYLMAAITEWVSPEEGCNYCHNPANLASDEVYTKVVARKMIQMNQALNSDWASHVGNTGVTCWTCHRGNNIPENYWSEMPAPKSKGFAGVKQYDNTPTASTVYASLPGNYSDLFLGSQDNLDNISIASKTVYPSEANTRKTPDAEPTYALMNHMSDALGVNCTFCHNTQAFNEWSLSTPQRATAWHGLRMVGDINATYITPLTDVFPANRLGSEGDPFKTNCTTCHQGLNKPMGGYPMAKDYPALRMTPSELATETMTDAMAEEPAEGG</sequence>
<evidence type="ECO:0000313" key="13">
    <source>
        <dbReference type="EMBL" id="NVE94977.1"/>
    </source>
</evidence>
<evidence type="ECO:0000256" key="2">
    <source>
        <dbReference type="ARBA" id="ARBA00015978"/>
    </source>
</evidence>
<evidence type="ECO:0000313" key="14">
    <source>
        <dbReference type="Proteomes" id="UP000546031"/>
    </source>
</evidence>
<dbReference type="CDD" id="cd09224">
    <property type="entry name" value="CytoC_RC"/>
    <property type="match status" value="1"/>
</dbReference>
<feature type="binding site" description="axial binding residue" evidence="11">
    <location>
        <position position="103"/>
    </location>
    <ligand>
        <name>heme</name>
        <dbReference type="ChEBI" id="CHEBI:30413"/>
        <label>1</label>
    </ligand>
    <ligandPart>
        <name>Fe</name>
        <dbReference type="ChEBI" id="CHEBI:18248"/>
    </ligandPart>
</feature>
<dbReference type="InterPro" id="IPR003158">
    <property type="entry name" value="Photosyn_RC_cyt_c-su"/>
</dbReference>
<feature type="binding site" description="axial binding residue" evidence="11">
    <location>
        <position position="122"/>
    </location>
    <ligand>
        <name>heme</name>
        <dbReference type="ChEBI" id="CHEBI:30413"/>
        <label>2</label>
    </ligand>
    <ligandPart>
        <name>Fe</name>
        <dbReference type="ChEBI" id="CHEBI:18248"/>
    </ligandPart>
</feature>
<keyword evidence="4 9" id="KW-0602">Photosynthesis</keyword>
<keyword evidence="14" id="KW-1185">Reference proteome</keyword>
<protein>
    <recommendedName>
        <fullName evidence="2 9">Photosynthetic reaction center cytochrome c subunit</fullName>
    </recommendedName>
</protein>
<evidence type="ECO:0000256" key="5">
    <source>
        <dbReference type="ARBA" id="ARBA00022617"/>
    </source>
</evidence>
<dbReference type="Gene3D" id="1.10.468.10">
    <property type="entry name" value="Photosynthetic Reaction Center, subunit C, domain 2"/>
    <property type="match status" value="2"/>
</dbReference>
<dbReference type="PIRSF" id="PIRSF000017">
    <property type="entry name" value="RC_cytochrome"/>
    <property type="match status" value="1"/>
</dbReference>
<feature type="binding site" description="axial binding residue" evidence="11">
    <location>
        <position position="308"/>
    </location>
    <ligand>
        <name>heme</name>
        <dbReference type="ChEBI" id="CHEBI:30413"/>
        <label>4</label>
    </ligand>
    <ligandPart>
        <name>Fe</name>
        <dbReference type="ChEBI" id="CHEBI:18248"/>
    </ligandPart>
</feature>
<evidence type="ECO:0000256" key="6">
    <source>
        <dbReference type="ARBA" id="ARBA00022723"/>
    </source>
</evidence>
<keyword evidence="7 9" id="KW-0249">Electron transport</keyword>
<gene>
    <name evidence="13" type="ORF">HUO12_08720</name>
</gene>
<feature type="binding site" description="axial binding residue" evidence="11">
    <location>
        <position position="248"/>
    </location>
    <ligand>
        <name>heme</name>
        <dbReference type="ChEBI" id="CHEBI:30413"/>
        <label>3</label>
    </ligand>
    <ligandPart>
        <name>Fe</name>
        <dbReference type="ChEBI" id="CHEBI:18248"/>
    </ligandPart>
</feature>
<keyword evidence="8 9" id="KW-0408">Iron</keyword>
<evidence type="ECO:0000256" key="4">
    <source>
        <dbReference type="ARBA" id="ARBA00022531"/>
    </source>
</evidence>
<dbReference type="AlphaFoldDB" id="A0A850H733"/>
<evidence type="ECO:0000256" key="1">
    <source>
        <dbReference type="ARBA" id="ARBA00003196"/>
    </source>
</evidence>
<dbReference type="GO" id="GO:0020037">
    <property type="term" value="F:heme binding"/>
    <property type="evidence" value="ECO:0007669"/>
    <property type="project" value="InterPro"/>
</dbReference>
<dbReference type="GO" id="GO:0019684">
    <property type="term" value="P:photosynthesis, light reaction"/>
    <property type="evidence" value="ECO:0007669"/>
    <property type="project" value="InterPro"/>
</dbReference>
<dbReference type="InterPro" id="IPR023119">
    <property type="entry name" value="Multihaem_cyt_PRC_cyt_su-like"/>
</dbReference>
<dbReference type="EMBL" id="JABWTA010000001">
    <property type="protein sequence ID" value="NVE94977.1"/>
    <property type="molecule type" value="Genomic_DNA"/>
</dbReference>
<feature type="binding site" description="axial binding residue" evidence="11">
    <location>
        <position position="148"/>
    </location>
    <ligand>
        <name>heme</name>
        <dbReference type="ChEBI" id="CHEBI:30413"/>
        <label>2</label>
    </ligand>
    <ligandPart>
        <name>Fe</name>
        <dbReference type="ChEBI" id="CHEBI:18248"/>
    </ligandPart>
</feature>
<evidence type="ECO:0000256" key="12">
    <source>
        <dbReference type="SAM" id="SignalP"/>
    </source>
</evidence>
<name>A0A850H733_9SPHN</name>